<gene>
    <name evidence="2" type="ORF">NQ315_012882</name>
</gene>
<dbReference type="EMBL" id="JANEYG010000098">
    <property type="protein sequence ID" value="KAJ8913264.1"/>
    <property type="molecule type" value="Genomic_DNA"/>
</dbReference>
<dbReference type="InterPro" id="IPR049512">
    <property type="entry name" value="DJR-like_dom"/>
</dbReference>
<evidence type="ECO:0000313" key="2">
    <source>
        <dbReference type="EMBL" id="KAJ8913264.1"/>
    </source>
</evidence>
<dbReference type="Proteomes" id="UP001159042">
    <property type="component" value="Unassembled WGS sequence"/>
</dbReference>
<name>A0AAV8VGI7_9CUCU</name>
<dbReference type="PANTHER" id="PTHR36159:SF1">
    <property type="entry name" value="RETROVIRUS-RELATED POL POLYPROTEIN FROM TRANSPOSON 412-LIKE PROTEIN"/>
    <property type="match status" value="1"/>
</dbReference>
<dbReference type="PANTHER" id="PTHR36159">
    <property type="entry name" value="PROTEIN CBG23766"/>
    <property type="match status" value="1"/>
</dbReference>
<proteinExistence type="predicted"/>
<dbReference type="Pfam" id="PF21738">
    <property type="entry name" value="DJR-like_dom"/>
    <property type="match status" value="1"/>
</dbReference>
<evidence type="ECO:0000313" key="3">
    <source>
        <dbReference type="Proteomes" id="UP001159042"/>
    </source>
</evidence>
<reference evidence="2 3" key="1">
    <citation type="journal article" date="2023" name="Insect Mol. Biol.">
        <title>Genome sequencing provides insights into the evolution of gene families encoding plant cell wall-degrading enzymes in longhorned beetles.</title>
        <authorList>
            <person name="Shin N.R."/>
            <person name="Okamura Y."/>
            <person name="Kirsch R."/>
            <person name="Pauchet Y."/>
        </authorList>
    </citation>
    <scope>NUCLEOTIDE SEQUENCE [LARGE SCALE GENOMIC DNA]</scope>
    <source>
        <strain evidence="2">EAD_L_NR</strain>
    </source>
</reference>
<sequence length="399" mass="45901">MSEELQIFQDPQFDTSVIREETRTYYPFVKSFKNNDEIEITVYQQDALLQISEAALIIEGTLTKTAGAGDIVFTNNAGAYLFYSISFELNGKELDRVRDPGTVSSIRGYLCYGKNEEHSMAGWNLNSPHMVIYNAATKTFILRIPLCHLLGIFYDYKRVMFGKQTLRLLRARTDVNCYKVTTADTVGELTITNIELKVKNLFLNDVQKLNLLTQINEDKPILIPFRQWEFHELPTFTEGSTKEIWSVKTCTNVESPRYVIVAFQKGRKDVKTEDIMGFDNVDISNLKVHINSEYYPYEDMNLNFDGLKYTEVYNMYLRFAKMFATNSTPSITYPLFNTTSLFVIDCSKSDDSLKSSTIDLKLEIESRKGFPRGVRAYCVVVHDRIMEYLPLSGVVRSFI</sequence>
<protein>
    <recommendedName>
        <fullName evidence="1">Double jelly roll-like domain-containing protein</fullName>
    </recommendedName>
</protein>
<feature type="domain" description="Double jelly roll-like" evidence="1">
    <location>
        <begin position="72"/>
        <end position="386"/>
    </location>
</feature>
<accession>A0AAV8VGI7</accession>
<comment type="caution">
    <text evidence="2">The sequence shown here is derived from an EMBL/GenBank/DDBJ whole genome shotgun (WGS) entry which is preliminary data.</text>
</comment>
<evidence type="ECO:0000259" key="1">
    <source>
        <dbReference type="Pfam" id="PF21738"/>
    </source>
</evidence>
<dbReference type="AlphaFoldDB" id="A0AAV8VGI7"/>
<organism evidence="2 3">
    <name type="scientific">Exocentrus adspersus</name>
    <dbReference type="NCBI Taxonomy" id="1586481"/>
    <lineage>
        <taxon>Eukaryota</taxon>
        <taxon>Metazoa</taxon>
        <taxon>Ecdysozoa</taxon>
        <taxon>Arthropoda</taxon>
        <taxon>Hexapoda</taxon>
        <taxon>Insecta</taxon>
        <taxon>Pterygota</taxon>
        <taxon>Neoptera</taxon>
        <taxon>Endopterygota</taxon>
        <taxon>Coleoptera</taxon>
        <taxon>Polyphaga</taxon>
        <taxon>Cucujiformia</taxon>
        <taxon>Chrysomeloidea</taxon>
        <taxon>Cerambycidae</taxon>
        <taxon>Lamiinae</taxon>
        <taxon>Acanthocinini</taxon>
        <taxon>Exocentrus</taxon>
    </lineage>
</organism>
<keyword evidence="3" id="KW-1185">Reference proteome</keyword>